<dbReference type="AlphaFoldDB" id="A0A8J2XM58"/>
<dbReference type="Proteomes" id="UP000616114">
    <property type="component" value="Unassembled WGS sequence"/>
</dbReference>
<proteinExistence type="predicted"/>
<accession>A0A8J2XM58</accession>
<evidence type="ECO:0000313" key="2">
    <source>
        <dbReference type="Proteomes" id="UP000616114"/>
    </source>
</evidence>
<reference evidence="1" key="2">
    <citation type="submission" date="2020-09" db="EMBL/GenBank/DDBJ databases">
        <authorList>
            <person name="Sun Q."/>
            <person name="Zhou Y."/>
        </authorList>
    </citation>
    <scope>NUCLEOTIDE SEQUENCE</scope>
    <source>
        <strain evidence="1">CGMCC 1.12785</strain>
    </source>
</reference>
<sequence>MYAASLDPFLSPLVTGSYAGMAVAYPAEGVVGDGKLVGGRTEPNAQPGLLVASP</sequence>
<organism evidence="1 2">
    <name type="scientific">Sediminivirga luteola</name>
    <dbReference type="NCBI Taxonomy" id="1774748"/>
    <lineage>
        <taxon>Bacteria</taxon>
        <taxon>Bacillati</taxon>
        <taxon>Actinomycetota</taxon>
        <taxon>Actinomycetes</taxon>
        <taxon>Micrococcales</taxon>
        <taxon>Brevibacteriaceae</taxon>
        <taxon>Sediminivirga</taxon>
    </lineage>
</organism>
<evidence type="ECO:0000313" key="1">
    <source>
        <dbReference type="EMBL" id="GGA27966.1"/>
    </source>
</evidence>
<reference evidence="1" key="1">
    <citation type="journal article" date="2014" name="Int. J. Syst. Evol. Microbiol.">
        <title>Complete genome sequence of Corynebacterium casei LMG S-19264T (=DSM 44701T), isolated from a smear-ripened cheese.</title>
        <authorList>
            <consortium name="US DOE Joint Genome Institute (JGI-PGF)"/>
            <person name="Walter F."/>
            <person name="Albersmeier A."/>
            <person name="Kalinowski J."/>
            <person name="Ruckert C."/>
        </authorList>
    </citation>
    <scope>NUCLEOTIDE SEQUENCE</scope>
    <source>
        <strain evidence="1">CGMCC 1.12785</strain>
    </source>
</reference>
<keyword evidence="2" id="KW-1185">Reference proteome</keyword>
<protein>
    <submittedName>
        <fullName evidence="1">Uncharacterized protein</fullName>
    </submittedName>
</protein>
<name>A0A8J2XM58_9MICO</name>
<dbReference type="EMBL" id="BMFY01000022">
    <property type="protein sequence ID" value="GGA27966.1"/>
    <property type="molecule type" value="Genomic_DNA"/>
</dbReference>
<gene>
    <name evidence="1" type="ORF">GCM10011333_33410</name>
</gene>
<comment type="caution">
    <text evidence="1">The sequence shown here is derived from an EMBL/GenBank/DDBJ whole genome shotgun (WGS) entry which is preliminary data.</text>
</comment>